<feature type="region of interest" description="Disordered" evidence="2">
    <location>
        <begin position="390"/>
        <end position="438"/>
    </location>
</feature>
<dbReference type="SMART" id="SM00271">
    <property type="entry name" value="DnaJ"/>
    <property type="match status" value="1"/>
</dbReference>
<proteinExistence type="predicted"/>
<reference evidence="6" key="1">
    <citation type="submission" date="2024-06" db="EMBL/GenBank/DDBJ databases">
        <title>Multi-omics analyses provide insights into the biosynthesis of the anticancer antibiotic pleurotin in Hohenbuehelia grisea.</title>
        <authorList>
            <person name="Weaver J.A."/>
            <person name="Alberti F."/>
        </authorList>
    </citation>
    <scope>NUCLEOTIDE SEQUENCE [LARGE SCALE GENOMIC DNA]</scope>
    <source>
        <strain evidence="6">T-177</strain>
    </source>
</reference>
<keyword evidence="3" id="KW-0472">Membrane</keyword>
<comment type="caution">
    <text evidence="5">The sequence shown here is derived from an EMBL/GenBank/DDBJ whole genome shotgun (WGS) entry which is preliminary data.</text>
</comment>
<keyword evidence="3" id="KW-1133">Transmembrane helix</keyword>
<keyword evidence="1" id="KW-0143">Chaperone</keyword>
<keyword evidence="6" id="KW-1185">Reference proteome</keyword>
<dbReference type="PANTHER" id="PTHR44360">
    <property type="entry name" value="DNAJ HOMOLOG SUBFAMILY B MEMBER 9"/>
    <property type="match status" value="1"/>
</dbReference>
<accession>A0ABR3JIW3</accession>
<dbReference type="InterPro" id="IPR051948">
    <property type="entry name" value="Hsp70_co-chaperone_J-domain"/>
</dbReference>
<organism evidence="5 6">
    <name type="scientific">Hohenbuehelia grisea</name>
    <dbReference type="NCBI Taxonomy" id="104357"/>
    <lineage>
        <taxon>Eukaryota</taxon>
        <taxon>Fungi</taxon>
        <taxon>Dikarya</taxon>
        <taxon>Basidiomycota</taxon>
        <taxon>Agaricomycotina</taxon>
        <taxon>Agaricomycetes</taxon>
        <taxon>Agaricomycetidae</taxon>
        <taxon>Agaricales</taxon>
        <taxon>Pleurotineae</taxon>
        <taxon>Pleurotaceae</taxon>
        <taxon>Hohenbuehelia</taxon>
    </lineage>
</organism>
<evidence type="ECO:0000256" key="3">
    <source>
        <dbReference type="SAM" id="Phobius"/>
    </source>
</evidence>
<evidence type="ECO:0000313" key="5">
    <source>
        <dbReference type="EMBL" id="KAL0955700.1"/>
    </source>
</evidence>
<dbReference type="Pfam" id="PF00226">
    <property type="entry name" value="DnaJ"/>
    <property type="match status" value="1"/>
</dbReference>
<dbReference type="CDD" id="cd06257">
    <property type="entry name" value="DnaJ"/>
    <property type="match status" value="1"/>
</dbReference>
<dbReference type="InterPro" id="IPR036869">
    <property type="entry name" value="J_dom_sf"/>
</dbReference>
<dbReference type="PANTHER" id="PTHR44360:SF1">
    <property type="entry name" value="DNAJ HOMOLOG SUBFAMILY B MEMBER 9"/>
    <property type="match status" value="1"/>
</dbReference>
<evidence type="ECO:0000313" key="6">
    <source>
        <dbReference type="Proteomes" id="UP001556367"/>
    </source>
</evidence>
<evidence type="ECO:0000259" key="4">
    <source>
        <dbReference type="PROSITE" id="PS50076"/>
    </source>
</evidence>
<feature type="domain" description="J" evidence="4">
    <location>
        <begin position="80"/>
        <end position="143"/>
    </location>
</feature>
<name>A0ABR3JIW3_9AGAR</name>
<gene>
    <name evidence="5" type="ORF">HGRIS_001921</name>
</gene>
<evidence type="ECO:0000256" key="1">
    <source>
        <dbReference type="ARBA" id="ARBA00023186"/>
    </source>
</evidence>
<dbReference type="PROSITE" id="PS50076">
    <property type="entry name" value="DNAJ_2"/>
    <property type="match status" value="1"/>
</dbReference>
<dbReference type="Gene3D" id="1.10.287.110">
    <property type="entry name" value="DnaJ domain"/>
    <property type="match status" value="1"/>
</dbReference>
<protein>
    <recommendedName>
        <fullName evidence="4">J domain-containing protein</fullName>
    </recommendedName>
</protein>
<keyword evidence="3" id="KW-0812">Transmembrane</keyword>
<dbReference type="InterPro" id="IPR001623">
    <property type="entry name" value="DnaJ_domain"/>
</dbReference>
<dbReference type="Proteomes" id="UP001556367">
    <property type="component" value="Unassembled WGS sequence"/>
</dbReference>
<sequence length="449" mass="49534">MVSSSAHVLMSIAGWSIIPDLATKQVLGVLNNLLATYLSIPAPQPGSQAYAQRYRYTFAVVVLGYLTYTLIQGASAMQPNFYQILGISPTVDENGLKSAFKQFARKYHPDRVGPAGEEMFIAVREMVEALKNPVVRFAYDRFGPDVLLWEQCTTTREYLRHGLMQSSGYHIVAFVGLQFWSSIGEPSPIAYWRYLLYATLFVAELALLLSPSPAPASIPFIASTFPDPTSSPSHRTLLHVIFPERVAFQHVLFLHQLFVFLSVALSRVAPRLFPEPPKVDKQVVEHFAALASATDREASLMVHTELHSIHPLPANPLARATLPRMRPCIPLSPDTIDVLSKEMEKMIIEMNVKKDIGPIRSAWETAIIRGRAALSTLRGPNSAAKAIAPAEPQPASRNFWENPLSAKPKEDDGVKAARLVLPSPRPSPPPAPGLLRRGSTFVRARSVSC</sequence>
<dbReference type="SUPFAM" id="SSF46565">
    <property type="entry name" value="Chaperone J-domain"/>
    <property type="match status" value="1"/>
</dbReference>
<evidence type="ECO:0000256" key="2">
    <source>
        <dbReference type="SAM" id="MobiDB-lite"/>
    </source>
</evidence>
<feature type="transmembrane region" description="Helical" evidence="3">
    <location>
        <begin position="54"/>
        <end position="71"/>
    </location>
</feature>
<feature type="compositionally biased region" description="Pro residues" evidence="2">
    <location>
        <begin position="423"/>
        <end position="432"/>
    </location>
</feature>
<dbReference type="EMBL" id="JASNQZ010000006">
    <property type="protein sequence ID" value="KAL0955700.1"/>
    <property type="molecule type" value="Genomic_DNA"/>
</dbReference>